<dbReference type="RefSeq" id="WP_135389953.1">
    <property type="nucleotide sequence ID" value="NZ_PGGK01000008.1"/>
</dbReference>
<proteinExistence type="predicted"/>
<sequence>MSEEIRKKISNYLSSHNWLNLGTVDQEGRPMVHTMAYVSEGSKVYFTTNKNTHKVSHMLNNPNVAFTVDEDDVNVMEIKGVQMEGKASLVTDREEVNKALGMMTEKYPFMSDMPSNDEYVLFKVDPVKAYYLDYTKGFNHRDEETY</sequence>
<name>A0A4E0Q9F4_9EURY</name>
<comment type="caution">
    <text evidence="3">The sequence shown here is derived from an EMBL/GenBank/DDBJ whole genome shotgun (WGS) entry which is preliminary data.</text>
</comment>
<gene>
    <name evidence="3" type="ORF">CUN85_08870</name>
</gene>
<evidence type="ECO:0000313" key="4">
    <source>
        <dbReference type="Proteomes" id="UP000297295"/>
    </source>
</evidence>
<keyword evidence="4" id="KW-1185">Reference proteome</keyword>
<evidence type="ECO:0000259" key="2">
    <source>
        <dbReference type="Pfam" id="PF01243"/>
    </source>
</evidence>
<dbReference type="GO" id="GO:0070967">
    <property type="term" value="F:coenzyme F420 binding"/>
    <property type="evidence" value="ECO:0007669"/>
    <property type="project" value="TreeGrafter"/>
</dbReference>
<dbReference type="Proteomes" id="UP000297295">
    <property type="component" value="Unassembled WGS sequence"/>
</dbReference>
<dbReference type="InterPro" id="IPR012349">
    <property type="entry name" value="Split_barrel_FMN-bd"/>
</dbReference>
<dbReference type="OrthoDB" id="139492at2157"/>
<organism evidence="3 4">
    <name type="scientific">Methanolobus halotolerans</name>
    <dbReference type="NCBI Taxonomy" id="2052935"/>
    <lineage>
        <taxon>Archaea</taxon>
        <taxon>Methanobacteriati</taxon>
        <taxon>Methanobacteriota</taxon>
        <taxon>Stenosarchaea group</taxon>
        <taxon>Methanomicrobia</taxon>
        <taxon>Methanosarcinales</taxon>
        <taxon>Methanosarcinaceae</taxon>
        <taxon>Methanolobus</taxon>
    </lineage>
</organism>
<dbReference type="AlphaFoldDB" id="A0A4E0Q9F4"/>
<feature type="domain" description="Pyridoxamine 5'-phosphate oxidase N-terminal" evidence="2">
    <location>
        <begin position="6"/>
        <end position="132"/>
    </location>
</feature>
<keyword evidence="1" id="KW-0560">Oxidoreductase</keyword>
<dbReference type="InterPro" id="IPR011576">
    <property type="entry name" value="Pyridox_Oxase_N"/>
</dbReference>
<dbReference type="GO" id="GO:0016627">
    <property type="term" value="F:oxidoreductase activity, acting on the CH-CH group of donors"/>
    <property type="evidence" value="ECO:0007669"/>
    <property type="project" value="TreeGrafter"/>
</dbReference>
<reference evidence="3 4" key="1">
    <citation type="submission" date="2017-11" db="EMBL/GenBank/DDBJ databases">
        <title>Isolation and Characterization of Methanogenic Archaea from Saline Meromictic Lake at Siberia.</title>
        <authorList>
            <person name="Shen Y."/>
            <person name="Huang H.-H."/>
            <person name="Lai M.-C."/>
            <person name="Chen S.-C."/>
        </authorList>
    </citation>
    <scope>NUCLEOTIDE SEQUENCE [LARGE SCALE GENOMIC DNA]</scope>
    <source>
        <strain evidence="3 4">SY-01</strain>
    </source>
</reference>
<dbReference type="Gene3D" id="2.30.110.10">
    <property type="entry name" value="Electron Transport, Fmn-binding Protein, Chain A"/>
    <property type="match status" value="1"/>
</dbReference>
<dbReference type="SUPFAM" id="SSF50475">
    <property type="entry name" value="FMN-binding split barrel"/>
    <property type="match status" value="1"/>
</dbReference>
<dbReference type="InterPro" id="IPR052019">
    <property type="entry name" value="F420H2_bilvrd_red/Heme_oxyg"/>
</dbReference>
<evidence type="ECO:0000256" key="1">
    <source>
        <dbReference type="ARBA" id="ARBA00023002"/>
    </source>
</evidence>
<dbReference type="PIRSF" id="PIRSF004633">
    <property type="entry name" value="UCP_PLP_oxd"/>
    <property type="match status" value="1"/>
</dbReference>
<evidence type="ECO:0000313" key="3">
    <source>
        <dbReference type="EMBL" id="TGC08767.1"/>
    </source>
</evidence>
<dbReference type="EMBL" id="PGGK01000008">
    <property type="protein sequence ID" value="TGC08767.1"/>
    <property type="molecule type" value="Genomic_DNA"/>
</dbReference>
<dbReference type="PANTHER" id="PTHR35176">
    <property type="entry name" value="HEME OXYGENASE HI_0854-RELATED"/>
    <property type="match status" value="1"/>
</dbReference>
<dbReference type="GO" id="GO:0005829">
    <property type="term" value="C:cytosol"/>
    <property type="evidence" value="ECO:0007669"/>
    <property type="project" value="TreeGrafter"/>
</dbReference>
<dbReference type="Pfam" id="PF01243">
    <property type="entry name" value="PNPOx_N"/>
    <property type="match status" value="1"/>
</dbReference>
<dbReference type="PANTHER" id="PTHR35176:SF6">
    <property type="entry name" value="HEME OXYGENASE HI_0854-RELATED"/>
    <property type="match status" value="1"/>
</dbReference>
<protein>
    <submittedName>
        <fullName evidence="3">Pyridoxamine 5-phosphate oxidase</fullName>
    </submittedName>
</protein>
<dbReference type="InterPro" id="IPR014419">
    <property type="entry name" value="HutZ"/>
</dbReference>
<accession>A0A4E0Q9F4</accession>